<dbReference type="GO" id="GO:0005524">
    <property type="term" value="F:ATP binding"/>
    <property type="evidence" value="ECO:0007669"/>
    <property type="project" value="UniProtKB-KW"/>
</dbReference>
<organism evidence="5 6">
    <name type="scientific">Halomonas dongshanensis</name>
    <dbReference type="NCBI Taxonomy" id="2890835"/>
    <lineage>
        <taxon>Bacteria</taxon>
        <taxon>Pseudomonadati</taxon>
        <taxon>Pseudomonadota</taxon>
        <taxon>Gammaproteobacteria</taxon>
        <taxon>Oceanospirillales</taxon>
        <taxon>Halomonadaceae</taxon>
        <taxon>Halomonas</taxon>
    </lineage>
</organism>
<dbReference type="RefSeq" id="WP_259034580.1">
    <property type="nucleotide sequence ID" value="NZ_JAJISC010000001.1"/>
</dbReference>
<dbReference type="Proteomes" id="UP001165542">
    <property type="component" value="Unassembled WGS sequence"/>
</dbReference>
<dbReference type="InterPro" id="IPR050093">
    <property type="entry name" value="ABC_SmlMolc_Importer"/>
</dbReference>
<proteinExistence type="predicted"/>
<keyword evidence="2" id="KW-0547">Nucleotide-binding</keyword>
<evidence type="ECO:0000313" key="6">
    <source>
        <dbReference type="Proteomes" id="UP001165542"/>
    </source>
</evidence>
<reference evidence="5" key="1">
    <citation type="submission" date="2021-11" db="EMBL/GenBank/DDBJ databases">
        <title>Halomonas sp., isolated from a coastal aquaculture zone in Dongshan Bay.</title>
        <authorList>
            <person name="Lin W."/>
        </authorList>
    </citation>
    <scope>NUCLEOTIDE SEQUENCE</scope>
    <source>
        <strain evidence="5">Yzlin-01</strain>
    </source>
</reference>
<protein>
    <submittedName>
        <fullName evidence="5">ABC transporter ATP-binding protein</fullName>
    </submittedName>
</protein>
<keyword evidence="6" id="KW-1185">Reference proteome</keyword>
<evidence type="ECO:0000313" key="5">
    <source>
        <dbReference type="EMBL" id="MCS2608084.1"/>
    </source>
</evidence>
<dbReference type="Pfam" id="PF00005">
    <property type="entry name" value="ABC_tran"/>
    <property type="match status" value="1"/>
</dbReference>
<dbReference type="SUPFAM" id="SSF52540">
    <property type="entry name" value="P-loop containing nucleoside triphosphate hydrolases"/>
    <property type="match status" value="1"/>
</dbReference>
<accession>A0ABT2E932</accession>
<dbReference type="EMBL" id="JAJISC010000001">
    <property type="protein sequence ID" value="MCS2608084.1"/>
    <property type="molecule type" value="Genomic_DNA"/>
</dbReference>
<gene>
    <name evidence="5" type="ORF">LLY24_01955</name>
</gene>
<dbReference type="InterPro" id="IPR027417">
    <property type="entry name" value="P-loop_NTPase"/>
</dbReference>
<dbReference type="InterPro" id="IPR003439">
    <property type="entry name" value="ABC_transporter-like_ATP-bd"/>
</dbReference>
<dbReference type="PANTHER" id="PTHR42781:SF4">
    <property type="entry name" value="SPERMIDINE_PUTRESCINE IMPORT ATP-BINDING PROTEIN POTA"/>
    <property type="match status" value="1"/>
</dbReference>
<dbReference type="InterPro" id="IPR008995">
    <property type="entry name" value="Mo/tungstate-bd_C_term_dom"/>
</dbReference>
<sequence length="363" mass="38878">MTDSHVIVEHLVKTYPGASAPSVDDVGFSLPRGEMLALLGPSGCGKTTMLRMIAGLVAPSSGSIRLNGREISQIPVHKRNMGMVFQAYALFPHLSVAENIAFGLEMRGVAKAERVEKVKRALDLVKLTGLGDRRITQLSGGQQQRCAIARSLVIEPELLLLDEPLSNLDAKLRDEMRDEIREIQNRTGVTAIFVTHDQDEALSMADRLAVMSAGKLEQIGSPREIFDRPQTDFVASFIGAGNFLTGQTTGRGEAQVEGVGAVRFVGEAAHGSRVRLLVRPHRLALVEAGSGGVNRFAGRVENVVYRGQLMSITVAAQGVRLQADIPTHAGALPERGQQVTLSVAPEDVTLVGAEASPPMDPAI</sequence>
<name>A0ABT2E932_9GAMM</name>
<dbReference type="InterPro" id="IPR003593">
    <property type="entry name" value="AAA+_ATPase"/>
</dbReference>
<dbReference type="Pfam" id="PF08402">
    <property type="entry name" value="TOBE_2"/>
    <property type="match status" value="1"/>
</dbReference>
<keyword evidence="1" id="KW-0813">Transport</keyword>
<dbReference type="InterPro" id="IPR013611">
    <property type="entry name" value="Transp-assoc_OB_typ2"/>
</dbReference>
<feature type="domain" description="ABC transporter" evidence="4">
    <location>
        <begin position="6"/>
        <end position="238"/>
    </location>
</feature>
<dbReference type="Gene3D" id="3.40.50.300">
    <property type="entry name" value="P-loop containing nucleotide triphosphate hydrolases"/>
    <property type="match status" value="1"/>
</dbReference>
<dbReference type="SUPFAM" id="SSF50331">
    <property type="entry name" value="MOP-like"/>
    <property type="match status" value="1"/>
</dbReference>
<dbReference type="Gene3D" id="2.40.50.100">
    <property type="match status" value="1"/>
</dbReference>
<evidence type="ECO:0000256" key="3">
    <source>
        <dbReference type="ARBA" id="ARBA00022840"/>
    </source>
</evidence>
<dbReference type="PROSITE" id="PS50893">
    <property type="entry name" value="ABC_TRANSPORTER_2"/>
    <property type="match status" value="1"/>
</dbReference>
<evidence type="ECO:0000256" key="1">
    <source>
        <dbReference type="ARBA" id="ARBA00022448"/>
    </source>
</evidence>
<keyword evidence="3 5" id="KW-0067">ATP-binding</keyword>
<evidence type="ECO:0000259" key="4">
    <source>
        <dbReference type="PROSITE" id="PS50893"/>
    </source>
</evidence>
<dbReference type="SMART" id="SM00382">
    <property type="entry name" value="AAA"/>
    <property type="match status" value="1"/>
</dbReference>
<comment type="caution">
    <text evidence="5">The sequence shown here is derived from an EMBL/GenBank/DDBJ whole genome shotgun (WGS) entry which is preliminary data.</text>
</comment>
<dbReference type="PANTHER" id="PTHR42781">
    <property type="entry name" value="SPERMIDINE/PUTRESCINE IMPORT ATP-BINDING PROTEIN POTA"/>
    <property type="match status" value="1"/>
</dbReference>
<evidence type="ECO:0000256" key="2">
    <source>
        <dbReference type="ARBA" id="ARBA00022741"/>
    </source>
</evidence>